<dbReference type="InterPro" id="IPR014729">
    <property type="entry name" value="Rossmann-like_a/b/a_fold"/>
</dbReference>
<dbReference type="GO" id="GO:0005524">
    <property type="term" value="F:ATP binding"/>
    <property type="evidence" value="ECO:0007669"/>
    <property type="project" value="UniProtKB-UniRule"/>
</dbReference>
<dbReference type="AlphaFoldDB" id="A0A928KX34"/>
<dbReference type="GO" id="GO:0004818">
    <property type="term" value="F:glutamate-tRNA ligase activity"/>
    <property type="evidence" value="ECO:0007669"/>
    <property type="project" value="UniProtKB-UniRule"/>
</dbReference>
<dbReference type="EMBL" id="SVNY01000002">
    <property type="protein sequence ID" value="MBE6832992.1"/>
    <property type="molecule type" value="Genomic_DNA"/>
</dbReference>
<dbReference type="InterPro" id="IPR001412">
    <property type="entry name" value="aa-tRNA-synth_I_CS"/>
</dbReference>
<comment type="caution">
    <text evidence="7">Lacks conserved residue(s) required for the propagation of feature annotation.</text>
</comment>
<dbReference type="HAMAP" id="MF_00022">
    <property type="entry name" value="Glu_tRNA_synth_type1"/>
    <property type="match status" value="1"/>
</dbReference>
<keyword evidence="6 7" id="KW-0030">Aminoacyl-tRNA synthetase</keyword>
<name>A0A928KX34_9FIRM</name>
<dbReference type="PRINTS" id="PR00987">
    <property type="entry name" value="TRNASYNTHGLU"/>
</dbReference>
<evidence type="ECO:0000256" key="5">
    <source>
        <dbReference type="ARBA" id="ARBA00022917"/>
    </source>
</evidence>
<evidence type="ECO:0000256" key="1">
    <source>
        <dbReference type="ARBA" id="ARBA00007894"/>
    </source>
</evidence>
<dbReference type="Gene3D" id="3.40.50.620">
    <property type="entry name" value="HUPs"/>
    <property type="match status" value="1"/>
</dbReference>
<evidence type="ECO:0000259" key="8">
    <source>
        <dbReference type="Pfam" id="PF00749"/>
    </source>
</evidence>
<dbReference type="Pfam" id="PF19269">
    <property type="entry name" value="Anticodon_2"/>
    <property type="match status" value="1"/>
</dbReference>
<evidence type="ECO:0000259" key="9">
    <source>
        <dbReference type="Pfam" id="PF19269"/>
    </source>
</evidence>
<sequence length="485" mass="54841">MQEKKVRTRFAPSPTGFMHVGNLRTALYEYLIAKNQGGDFVLRIEDTDQERQVEGAVEVIYNTLKTVGLQHDEGPDIGGPYGPYVQSERMDTYKKYAEQLVQEGKAYYCFCTKERLASLHEENTFGGYDRHCRSLPQEEIDRLLAAGTPYVIRQKMPAEGVTTFHDAVYGDISVENKELEDQVLLKSDGFPTYNFANVIDDHLMEITHVVRGSEYLSSTPKYNLLYEAYGWQIPTYVHLPLIKGRNADGTASKLSKRHGSTGFADLVREGYLPEAIINYIALLGWCPKDNEEKMDMQGLVERFSIEGISKSPAIFDYDKLTWLNGEYLRAMTPEQFTEHAMPYYRQAFGDTEADWSVLTLILQPRVTKLSEIPGMIGFLKDLPEYPADFFVNKKSKTTLENSAPLLRESISVLKELPDWTVPSLHEALLELAQRLEVKNGTLLWPVRIAAAGQTVTPGGAMEILAILGREESLRRLELGLKKCEG</sequence>
<comment type="function">
    <text evidence="7">Catalyzes the attachment of glutamate to tRNA(Glu) in a two-step reaction: glutamate is first activated by ATP to form Glu-AMP and then transferred to the acceptor end of tRNA(Glu).</text>
</comment>
<dbReference type="PANTHER" id="PTHR43311">
    <property type="entry name" value="GLUTAMATE--TRNA LIGASE"/>
    <property type="match status" value="1"/>
</dbReference>
<evidence type="ECO:0000256" key="2">
    <source>
        <dbReference type="ARBA" id="ARBA00022598"/>
    </source>
</evidence>
<comment type="catalytic activity">
    <reaction evidence="7">
        <text>tRNA(Glu) + L-glutamate + ATP = L-glutamyl-tRNA(Glu) + AMP + diphosphate</text>
        <dbReference type="Rhea" id="RHEA:23540"/>
        <dbReference type="Rhea" id="RHEA-COMP:9663"/>
        <dbReference type="Rhea" id="RHEA-COMP:9680"/>
        <dbReference type="ChEBI" id="CHEBI:29985"/>
        <dbReference type="ChEBI" id="CHEBI:30616"/>
        <dbReference type="ChEBI" id="CHEBI:33019"/>
        <dbReference type="ChEBI" id="CHEBI:78442"/>
        <dbReference type="ChEBI" id="CHEBI:78520"/>
        <dbReference type="ChEBI" id="CHEBI:456215"/>
        <dbReference type="EC" id="6.1.1.17"/>
    </reaction>
</comment>
<dbReference type="EC" id="6.1.1.17" evidence="7"/>
<dbReference type="RefSeq" id="WP_020071802.1">
    <property type="nucleotide sequence ID" value="NZ_JBKWRC010000001.1"/>
</dbReference>
<keyword evidence="4 7" id="KW-0067">ATP-binding</keyword>
<comment type="similarity">
    <text evidence="1 7">Belongs to the class-I aminoacyl-tRNA synthetase family. Glutamate--tRNA ligase type 1 subfamily.</text>
</comment>
<evidence type="ECO:0000313" key="11">
    <source>
        <dbReference type="Proteomes" id="UP000754750"/>
    </source>
</evidence>
<dbReference type="SUPFAM" id="SSF52374">
    <property type="entry name" value="Nucleotidylyl transferase"/>
    <property type="match status" value="1"/>
</dbReference>
<keyword evidence="7" id="KW-0963">Cytoplasm</keyword>
<dbReference type="InterPro" id="IPR033910">
    <property type="entry name" value="GluRS_core"/>
</dbReference>
<evidence type="ECO:0000256" key="3">
    <source>
        <dbReference type="ARBA" id="ARBA00022741"/>
    </source>
</evidence>
<evidence type="ECO:0000256" key="7">
    <source>
        <dbReference type="HAMAP-Rule" id="MF_00022"/>
    </source>
</evidence>
<comment type="caution">
    <text evidence="10">The sequence shown here is derived from an EMBL/GenBank/DDBJ whole genome shotgun (WGS) entry which is preliminary data.</text>
</comment>
<dbReference type="FunFam" id="3.40.50.620:FF:000045">
    <property type="entry name" value="Glutamate--tRNA ligase, mitochondrial"/>
    <property type="match status" value="1"/>
</dbReference>
<dbReference type="GO" id="GO:0006424">
    <property type="term" value="P:glutamyl-tRNA aminoacylation"/>
    <property type="evidence" value="ECO:0007669"/>
    <property type="project" value="UniProtKB-UniRule"/>
</dbReference>
<dbReference type="PROSITE" id="PS00178">
    <property type="entry name" value="AA_TRNA_LIGASE_I"/>
    <property type="match status" value="1"/>
</dbReference>
<feature type="short sequence motif" description="'KMSKS' region" evidence="7">
    <location>
        <begin position="253"/>
        <end position="257"/>
    </location>
</feature>
<dbReference type="GO" id="GO:0008270">
    <property type="term" value="F:zinc ion binding"/>
    <property type="evidence" value="ECO:0007669"/>
    <property type="project" value="InterPro"/>
</dbReference>
<evidence type="ECO:0000256" key="6">
    <source>
        <dbReference type="ARBA" id="ARBA00023146"/>
    </source>
</evidence>
<dbReference type="CDD" id="cd00808">
    <property type="entry name" value="GluRS_core"/>
    <property type="match status" value="1"/>
</dbReference>
<dbReference type="InterPro" id="IPR045462">
    <property type="entry name" value="aa-tRNA-synth_I_cd-bd"/>
</dbReference>
<dbReference type="Pfam" id="PF00749">
    <property type="entry name" value="tRNA-synt_1c"/>
    <property type="match status" value="1"/>
</dbReference>
<protein>
    <recommendedName>
        <fullName evidence="7">Glutamate--tRNA ligase</fullName>
        <ecNumber evidence="7">6.1.1.17</ecNumber>
    </recommendedName>
    <alternativeName>
        <fullName evidence="7">Glutamyl-tRNA synthetase</fullName>
        <shortName evidence="7">GluRS</shortName>
    </alternativeName>
</protein>
<dbReference type="InterPro" id="IPR049940">
    <property type="entry name" value="GluQ/Sye"/>
</dbReference>
<keyword evidence="3 7" id="KW-0547">Nucleotide-binding</keyword>
<accession>A0A928KX34</accession>
<feature type="domain" description="Glutamyl/glutaminyl-tRNA synthetase class Ib catalytic" evidence="8">
    <location>
        <begin position="5"/>
        <end position="322"/>
    </location>
</feature>
<reference evidence="10" key="1">
    <citation type="submission" date="2019-04" db="EMBL/GenBank/DDBJ databases">
        <title>Evolution of Biomass-Degrading Anaerobic Consortia Revealed by Metagenomics.</title>
        <authorList>
            <person name="Peng X."/>
        </authorList>
    </citation>
    <scope>NUCLEOTIDE SEQUENCE</scope>
    <source>
        <strain evidence="10">SIG551</strain>
    </source>
</reference>
<comment type="subunit">
    <text evidence="7">Monomer.</text>
</comment>
<evidence type="ECO:0000313" key="10">
    <source>
        <dbReference type="EMBL" id="MBE6832992.1"/>
    </source>
</evidence>
<comment type="subcellular location">
    <subcellularLocation>
        <location evidence="7">Cytoplasm</location>
    </subcellularLocation>
</comment>
<dbReference type="InterPro" id="IPR004527">
    <property type="entry name" value="Glu-tRNA-ligase_bac/mito"/>
</dbReference>
<proteinExistence type="inferred from homology"/>
<dbReference type="Proteomes" id="UP000754750">
    <property type="component" value="Unassembled WGS sequence"/>
</dbReference>
<dbReference type="InterPro" id="IPR008925">
    <property type="entry name" value="aa_tRNA-synth_I_cd-bd_sf"/>
</dbReference>
<feature type="binding site" evidence="7">
    <location>
        <position position="256"/>
    </location>
    <ligand>
        <name>ATP</name>
        <dbReference type="ChEBI" id="CHEBI:30616"/>
    </ligand>
</feature>
<dbReference type="InterPro" id="IPR020751">
    <property type="entry name" value="aa-tRNA-synth_I_codon-bd_sub2"/>
</dbReference>
<keyword evidence="5 7" id="KW-0648">Protein biosynthesis</keyword>
<feature type="short sequence motif" description="'HIGH' region" evidence="7">
    <location>
        <begin position="12"/>
        <end position="22"/>
    </location>
</feature>
<organism evidence="10 11">
    <name type="scientific">Faecalispora sporosphaeroides</name>
    <dbReference type="NCBI Taxonomy" id="1549"/>
    <lineage>
        <taxon>Bacteria</taxon>
        <taxon>Bacillati</taxon>
        <taxon>Bacillota</taxon>
        <taxon>Clostridia</taxon>
        <taxon>Eubacteriales</taxon>
        <taxon>Oscillospiraceae</taxon>
        <taxon>Faecalispora</taxon>
    </lineage>
</organism>
<keyword evidence="2 7" id="KW-0436">Ligase</keyword>
<dbReference type="GO" id="GO:0005737">
    <property type="term" value="C:cytoplasm"/>
    <property type="evidence" value="ECO:0007669"/>
    <property type="project" value="UniProtKB-SubCell"/>
</dbReference>
<dbReference type="NCBIfam" id="TIGR00464">
    <property type="entry name" value="gltX_bact"/>
    <property type="match status" value="1"/>
</dbReference>
<dbReference type="SUPFAM" id="SSF48163">
    <property type="entry name" value="An anticodon-binding domain of class I aminoacyl-tRNA synthetases"/>
    <property type="match status" value="1"/>
</dbReference>
<dbReference type="InterPro" id="IPR000924">
    <property type="entry name" value="Glu/Gln-tRNA-synth"/>
</dbReference>
<evidence type="ECO:0000256" key="4">
    <source>
        <dbReference type="ARBA" id="ARBA00022840"/>
    </source>
</evidence>
<dbReference type="Gene3D" id="1.10.10.350">
    <property type="match status" value="1"/>
</dbReference>
<dbReference type="PANTHER" id="PTHR43311:SF2">
    <property type="entry name" value="GLUTAMATE--TRNA LIGASE, MITOCHONDRIAL-RELATED"/>
    <property type="match status" value="1"/>
</dbReference>
<dbReference type="InterPro" id="IPR020058">
    <property type="entry name" value="Glu/Gln-tRNA-synth_Ib_cat-dom"/>
</dbReference>
<feature type="domain" description="Aminoacyl-tRNA synthetase class I anticodon-binding" evidence="9">
    <location>
        <begin position="335"/>
        <end position="478"/>
    </location>
</feature>
<dbReference type="GO" id="GO:0000049">
    <property type="term" value="F:tRNA binding"/>
    <property type="evidence" value="ECO:0007669"/>
    <property type="project" value="InterPro"/>
</dbReference>
<gene>
    <name evidence="7" type="primary">gltX</name>
    <name evidence="10" type="ORF">E7512_05325</name>
</gene>